<dbReference type="SMART" id="SM00184">
    <property type="entry name" value="RING"/>
    <property type="match status" value="1"/>
</dbReference>
<evidence type="ECO:0000313" key="5">
    <source>
        <dbReference type="EMBL" id="KAF6750136.1"/>
    </source>
</evidence>
<name>A0A8H6HQU8_9AGAR</name>
<protein>
    <recommendedName>
        <fullName evidence="4">RING-type domain-containing protein</fullName>
    </recommendedName>
</protein>
<keyword evidence="1" id="KW-0479">Metal-binding</keyword>
<dbReference type="AlphaFoldDB" id="A0A8H6HQU8"/>
<dbReference type="InterPro" id="IPR017907">
    <property type="entry name" value="Znf_RING_CS"/>
</dbReference>
<dbReference type="OrthoDB" id="3219336at2759"/>
<proteinExistence type="predicted"/>
<feature type="domain" description="RING-type" evidence="4">
    <location>
        <begin position="49"/>
        <end position="137"/>
    </location>
</feature>
<dbReference type="InterPro" id="IPR001841">
    <property type="entry name" value="Znf_RING"/>
</dbReference>
<dbReference type="EMBL" id="JACGCI010000058">
    <property type="protein sequence ID" value="KAF6750136.1"/>
    <property type="molecule type" value="Genomic_DNA"/>
</dbReference>
<dbReference type="Gene3D" id="3.30.40.10">
    <property type="entry name" value="Zinc/RING finger domain, C3HC4 (zinc finger)"/>
    <property type="match status" value="1"/>
</dbReference>
<reference evidence="5 6" key="1">
    <citation type="submission" date="2020-07" db="EMBL/GenBank/DDBJ databases">
        <title>Comparative genomics of pyrophilous fungi reveals a link between fire events and developmental genes.</title>
        <authorList>
            <consortium name="DOE Joint Genome Institute"/>
            <person name="Steindorff A.S."/>
            <person name="Carver A."/>
            <person name="Calhoun S."/>
            <person name="Stillman K."/>
            <person name="Liu H."/>
            <person name="Lipzen A."/>
            <person name="Pangilinan J."/>
            <person name="Labutti K."/>
            <person name="Bruns T.D."/>
            <person name="Grigoriev I.V."/>
        </authorList>
    </citation>
    <scope>NUCLEOTIDE SEQUENCE [LARGE SCALE GENOMIC DNA]</scope>
    <source>
        <strain evidence="5 6">CBS 144469</strain>
    </source>
</reference>
<keyword evidence="6" id="KW-1185">Reference proteome</keyword>
<accession>A0A8H6HQU8</accession>
<dbReference type="SUPFAM" id="SSF57850">
    <property type="entry name" value="RING/U-box"/>
    <property type="match status" value="1"/>
</dbReference>
<dbReference type="Proteomes" id="UP000521943">
    <property type="component" value="Unassembled WGS sequence"/>
</dbReference>
<gene>
    <name evidence="5" type="ORF">DFP72DRAFT_851828</name>
</gene>
<dbReference type="InterPro" id="IPR013083">
    <property type="entry name" value="Znf_RING/FYVE/PHD"/>
</dbReference>
<dbReference type="InterPro" id="IPR027370">
    <property type="entry name" value="Znf-RING_euk"/>
</dbReference>
<organism evidence="5 6">
    <name type="scientific">Ephemerocybe angulata</name>
    <dbReference type="NCBI Taxonomy" id="980116"/>
    <lineage>
        <taxon>Eukaryota</taxon>
        <taxon>Fungi</taxon>
        <taxon>Dikarya</taxon>
        <taxon>Basidiomycota</taxon>
        <taxon>Agaricomycotina</taxon>
        <taxon>Agaricomycetes</taxon>
        <taxon>Agaricomycetidae</taxon>
        <taxon>Agaricales</taxon>
        <taxon>Agaricineae</taxon>
        <taxon>Psathyrellaceae</taxon>
        <taxon>Ephemerocybe</taxon>
    </lineage>
</organism>
<dbReference type="GO" id="GO:0008270">
    <property type="term" value="F:zinc ion binding"/>
    <property type="evidence" value="ECO:0007669"/>
    <property type="project" value="UniProtKB-KW"/>
</dbReference>
<sequence>MSRTRSVESLSSNGSFYIPTIFELINGYKASDPSPSRLPINIYLNDAECSICLAIMLKPFSLGCGHTLCARCIRETFDFALKSNLKRFIHAQSHDGHSLATCQRVPTKKEDRVRLCRAIKSHGEAPEDVLAFECPICWAPVVRSPSPNYLLTTHFNELRDILADHLDSSKFDIELEAPSYLFNGLFQ</sequence>
<keyword evidence="3" id="KW-0862">Zinc</keyword>
<comment type="caution">
    <text evidence="5">The sequence shown here is derived from an EMBL/GenBank/DDBJ whole genome shotgun (WGS) entry which is preliminary data.</text>
</comment>
<evidence type="ECO:0000313" key="6">
    <source>
        <dbReference type="Proteomes" id="UP000521943"/>
    </source>
</evidence>
<evidence type="ECO:0000256" key="2">
    <source>
        <dbReference type="ARBA" id="ARBA00022771"/>
    </source>
</evidence>
<evidence type="ECO:0000259" key="4">
    <source>
        <dbReference type="SMART" id="SM00184"/>
    </source>
</evidence>
<dbReference type="PROSITE" id="PS00518">
    <property type="entry name" value="ZF_RING_1"/>
    <property type="match status" value="1"/>
</dbReference>
<evidence type="ECO:0000256" key="1">
    <source>
        <dbReference type="ARBA" id="ARBA00022723"/>
    </source>
</evidence>
<dbReference type="Pfam" id="PF13445">
    <property type="entry name" value="zf-RING_UBOX"/>
    <property type="match status" value="1"/>
</dbReference>
<evidence type="ECO:0000256" key="3">
    <source>
        <dbReference type="ARBA" id="ARBA00022833"/>
    </source>
</evidence>
<keyword evidence="2" id="KW-0863">Zinc-finger</keyword>